<name>A0AAJ0MMU3_9PEZI</name>
<evidence type="ECO:0000313" key="2">
    <source>
        <dbReference type="EMBL" id="KAK3486187.1"/>
    </source>
</evidence>
<dbReference type="PANTHER" id="PTHR35605">
    <property type="entry name" value="ECP2 EFFECTOR PROTEIN DOMAIN-CONTAINING PROTEIN-RELATED"/>
    <property type="match status" value="1"/>
</dbReference>
<proteinExistence type="predicted"/>
<protein>
    <submittedName>
        <fullName evidence="2">Uncharacterized protein</fullName>
    </submittedName>
</protein>
<keyword evidence="3" id="KW-1185">Reference proteome</keyword>
<evidence type="ECO:0000313" key="3">
    <source>
        <dbReference type="Proteomes" id="UP001285908"/>
    </source>
</evidence>
<dbReference type="PANTHER" id="PTHR35605:SF1">
    <property type="entry name" value="ECP2 EFFECTOR PROTEIN DOMAIN-CONTAINING PROTEIN-RELATED"/>
    <property type="match status" value="1"/>
</dbReference>
<dbReference type="AlphaFoldDB" id="A0AAJ0MMU3"/>
<sequence length="172" mass="18804">MFIARALLSLALAVSFPPTIAAQFTTSLLTPNTKTTIQLRNQDGTASALPSSSKTFQSTTDIVVARNVEDSDDLFPTWIGKACPGAQKYNLEVPEDWAWGRAFEAKVNIWYLEGLPGKPKNGNGPRTCGRVACRGDTAIYWCNNDVSLLSSLRPPPPPLPLVFFFFSLFFSG</sequence>
<dbReference type="Proteomes" id="UP001285908">
    <property type="component" value="Unassembled WGS sequence"/>
</dbReference>
<dbReference type="GeneID" id="87873153"/>
<feature type="chain" id="PRO_5042517010" evidence="1">
    <location>
        <begin position="23"/>
        <end position="172"/>
    </location>
</feature>
<dbReference type="RefSeq" id="XP_062688950.1">
    <property type="nucleotide sequence ID" value="XM_062835531.1"/>
</dbReference>
<gene>
    <name evidence="2" type="ORF">B0T23DRAFT_325891</name>
</gene>
<accession>A0AAJ0MMU3</accession>
<organism evidence="2 3">
    <name type="scientific">Neurospora hispaniola</name>
    <dbReference type="NCBI Taxonomy" id="588809"/>
    <lineage>
        <taxon>Eukaryota</taxon>
        <taxon>Fungi</taxon>
        <taxon>Dikarya</taxon>
        <taxon>Ascomycota</taxon>
        <taxon>Pezizomycotina</taxon>
        <taxon>Sordariomycetes</taxon>
        <taxon>Sordariomycetidae</taxon>
        <taxon>Sordariales</taxon>
        <taxon>Sordariaceae</taxon>
        <taxon>Neurospora</taxon>
    </lineage>
</organism>
<keyword evidence="1" id="KW-0732">Signal</keyword>
<comment type="caution">
    <text evidence="2">The sequence shown here is derived from an EMBL/GenBank/DDBJ whole genome shotgun (WGS) entry which is preliminary data.</text>
</comment>
<feature type="signal peptide" evidence="1">
    <location>
        <begin position="1"/>
        <end position="22"/>
    </location>
</feature>
<dbReference type="EMBL" id="JAULSX010000009">
    <property type="protein sequence ID" value="KAK3486187.1"/>
    <property type="molecule type" value="Genomic_DNA"/>
</dbReference>
<evidence type="ECO:0000256" key="1">
    <source>
        <dbReference type="SAM" id="SignalP"/>
    </source>
</evidence>
<reference evidence="2 3" key="1">
    <citation type="journal article" date="2023" name="Mol. Phylogenet. Evol.">
        <title>Genome-scale phylogeny and comparative genomics of the fungal order Sordariales.</title>
        <authorList>
            <person name="Hensen N."/>
            <person name="Bonometti L."/>
            <person name="Westerberg I."/>
            <person name="Brannstrom I.O."/>
            <person name="Guillou S."/>
            <person name="Cros-Aarteil S."/>
            <person name="Calhoun S."/>
            <person name="Haridas S."/>
            <person name="Kuo A."/>
            <person name="Mondo S."/>
            <person name="Pangilinan J."/>
            <person name="Riley R."/>
            <person name="LaButti K."/>
            <person name="Andreopoulos B."/>
            <person name="Lipzen A."/>
            <person name="Chen C."/>
            <person name="Yan M."/>
            <person name="Daum C."/>
            <person name="Ng V."/>
            <person name="Clum A."/>
            <person name="Steindorff A."/>
            <person name="Ohm R.A."/>
            <person name="Martin F."/>
            <person name="Silar P."/>
            <person name="Natvig D.O."/>
            <person name="Lalanne C."/>
            <person name="Gautier V."/>
            <person name="Ament-Velasquez S.L."/>
            <person name="Kruys A."/>
            <person name="Hutchinson M.I."/>
            <person name="Powell A.J."/>
            <person name="Barry K."/>
            <person name="Miller A.N."/>
            <person name="Grigoriev I.V."/>
            <person name="Debuchy R."/>
            <person name="Gladieux P."/>
            <person name="Hiltunen Thoren M."/>
            <person name="Johannesson H."/>
        </authorList>
    </citation>
    <scope>NUCLEOTIDE SEQUENCE [LARGE SCALE GENOMIC DNA]</scope>
    <source>
        <strain evidence="2 3">FGSC 10403</strain>
    </source>
</reference>